<dbReference type="GO" id="GO:0004364">
    <property type="term" value="F:glutathione transferase activity"/>
    <property type="evidence" value="ECO:0007669"/>
    <property type="project" value="InterPro"/>
</dbReference>
<dbReference type="PROSITE" id="PS50405">
    <property type="entry name" value="GST_CTER"/>
    <property type="match status" value="1"/>
</dbReference>
<reference evidence="3 4" key="1">
    <citation type="submission" date="2020-07" db="EMBL/GenBank/DDBJ databases">
        <authorList>
            <person name="Zhuang K."/>
            <person name="Ran Y."/>
        </authorList>
    </citation>
    <scope>NUCLEOTIDE SEQUENCE [LARGE SCALE GENOMIC DNA]</scope>
    <source>
        <strain evidence="3 4">WCH-YHL-001</strain>
    </source>
</reference>
<name>A0A7D6Z6J4_9NOCA</name>
<dbReference type="Proteomes" id="UP000515512">
    <property type="component" value="Chromosome"/>
</dbReference>
<dbReference type="EMBL" id="CP059399">
    <property type="protein sequence ID" value="QLY32864.1"/>
    <property type="molecule type" value="Genomic_DNA"/>
</dbReference>
<evidence type="ECO:0000256" key="1">
    <source>
        <dbReference type="SAM" id="MobiDB-lite"/>
    </source>
</evidence>
<dbReference type="InterPro" id="IPR016639">
    <property type="entry name" value="GST_Omega/GSH"/>
</dbReference>
<dbReference type="InterPro" id="IPR036282">
    <property type="entry name" value="Glutathione-S-Trfase_C_sf"/>
</dbReference>
<dbReference type="SFLD" id="SFLDG01148">
    <property type="entry name" value="Xi_(cytGST)"/>
    <property type="match status" value="1"/>
</dbReference>
<feature type="compositionally biased region" description="Pro residues" evidence="1">
    <location>
        <begin position="23"/>
        <end position="32"/>
    </location>
</feature>
<dbReference type="GO" id="GO:0005737">
    <property type="term" value="C:cytoplasm"/>
    <property type="evidence" value="ECO:0007669"/>
    <property type="project" value="TreeGrafter"/>
</dbReference>
<feature type="compositionally biased region" description="Basic and acidic residues" evidence="1">
    <location>
        <begin position="38"/>
        <end position="47"/>
    </location>
</feature>
<feature type="region of interest" description="Disordered" evidence="1">
    <location>
        <begin position="1"/>
        <end position="57"/>
    </location>
</feature>
<organism evidence="3 4">
    <name type="scientific">Nocardia huaxiensis</name>
    <dbReference type="NCBI Taxonomy" id="2755382"/>
    <lineage>
        <taxon>Bacteria</taxon>
        <taxon>Bacillati</taxon>
        <taxon>Actinomycetota</taxon>
        <taxon>Actinomycetes</taxon>
        <taxon>Mycobacteriales</taxon>
        <taxon>Nocardiaceae</taxon>
        <taxon>Nocardia</taxon>
    </lineage>
</organism>
<proteinExistence type="predicted"/>
<dbReference type="Gene3D" id="3.40.30.10">
    <property type="entry name" value="Glutaredoxin"/>
    <property type="match status" value="1"/>
</dbReference>
<dbReference type="SUPFAM" id="SSF47616">
    <property type="entry name" value="GST C-terminal domain-like"/>
    <property type="match status" value="1"/>
</dbReference>
<feature type="region of interest" description="Disordered" evidence="1">
    <location>
        <begin position="348"/>
        <end position="382"/>
    </location>
</feature>
<evidence type="ECO:0000313" key="4">
    <source>
        <dbReference type="Proteomes" id="UP000515512"/>
    </source>
</evidence>
<keyword evidence="4" id="KW-1185">Reference proteome</keyword>
<accession>A0A7D6Z6J4</accession>
<evidence type="ECO:0000313" key="3">
    <source>
        <dbReference type="EMBL" id="QLY32864.1"/>
    </source>
</evidence>
<dbReference type="SFLD" id="SFLDS00019">
    <property type="entry name" value="Glutathione_Transferase_(cytos"/>
    <property type="match status" value="1"/>
</dbReference>
<dbReference type="InterPro" id="IPR010987">
    <property type="entry name" value="Glutathione-S-Trfase_C-like"/>
</dbReference>
<protein>
    <submittedName>
        <fullName evidence="3">Glutathione S-transferase C-terminal domain-containing protein</fullName>
    </submittedName>
</protein>
<dbReference type="InterPro" id="IPR040079">
    <property type="entry name" value="Glutathione_S-Trfase"/>
</dbReference>
<dbReference type="CDD" id="cd03190">
    <property type="entry name" value="GST_C_Omega_like"/>
    <property type="match status" value="1"/>
</dbReference>
<dbReference type="Pfam" id="PF13410">
    <property type="entry name" value="GST_C_2"/>
    <property type="match status" value="1"/>
</dbReference>
<sequence length="382" mass="42892">MRHNLGGVTNSRKGGSRADLPRSPRPGLPPATAPAFWKTERVTESKTEPGSYVEPGEFKRDTNYITTRITADGRDGYPVEPGRYRLVAARACPWANRTLIVRRLLGLESVLSLGLCGPTHDKRSWTFDLDPGEVDPVLGIHFLRDAYLKRYPDYPRGITVPAIVDVPTGQVATNDYAQMTLDFSTEWTEFHRDGAPQLYPKDLREEIDTVNKRVYTEVNNGVYRCGFAGDQAAYDAAYDRLFTALDWLEERLAGQRYLVGDTITEADVRLFTTLARFDPVYHGHFKTNRQKLIEFPALWAYARDLYQTPGFGDTIDFVQIKQHYYIVHTDINPTRVVPKGPELGNWLTPHGREALGGKPFGDGTPPPPPLPAERVPAGHQPA</sequence>
<dbReference type="PANTHER" id="PTHR32419">
    <property type="entry name" value="GLUTATHIONYL-HYDROQUINONE REDUCTASE"/>
    <property type="match status" value="1"/>
</dbReference>
<feature type="domain" description="GST C-terminal" evidence="2">
    <location>
        <begin position="174"/>
        <end position="327"/>
    </location>
</feature>
<dbReference type="PANTHER" id="PTHR32419:SF6">
    <property type="entry name" value="GLUTATHIONE S-TRANSFERASE OMEGA-LIKE 1-RELATED"/>
    <property type="match status" value="1"/>
</dbReference>
<dbReference type="SFLD" id="SFLDG01206">
    <property type="entry name" value="Xi.1"/>
    <property type="match status" value="1"/>
</dbReference>
<dbReference type="Gene3D" id="1.20.1050.10">
    <property type="match status" value="1"/>
</dbReference>
<dbReference type="InterPro" id="IPR047047">
    <property type="entry name" value="GST_Omega-like_C"/>
</dbReference>
<gene>
    <name evidence="3" type="ORF">H0264_11985</name>
</gene>
<dbReference type="AlphaFoldDB" id="A0A7D6Z6J4"/>
<dbReference type="KEGG" id="nhu:H0264_11985"/>
<keyword evidence="3" id="KW-0808">Transferase</keyword>
<evidence type="ECO:0000259" key="2">
    <source>
        <dbReference type="PROSITE" id="PS50405"/>
    </source>
</evidence>